<accession>A0ACA9RW20</accession>
<feature type="non-terminal residue" evidence="1">
    <location>
        <position position="43"/>
    </location>
</feature>
<feature type="non-terminal residue" evidence="1">
    <location>
        <position position="1"/>
    </location>
</feature>
<keyword evidence="2" id="KW-1185">Reference proteome</keyword>
<evidence type="ECO:0000313" key="1">
    <source>
        <dbReference type="EMBL" id="CAG8813179.1"/>
    </source>
</evidence>
<organism evidence="1 2">
    <name type="scientific">Racocetra persica</name>
    <dbReference type="NCBI Taxonomy" id="160502"/>
    <lineage>
        <taxon>Eukaryota</taxon>
        <taxon>Fungi</taxon>
        <taxon>Fungi incertae sedis</taxon>
        <taxon>Mucoromycota</taxon>
        <taxon>Glomeromycotina</taxon>
        <taxon>Glomeromycetes</taxon>
        <taxon>Diversisporales</taxon>
        <taxon>Gigasporaceae</taxon>
        <taxon>Racocetra</taxon>
    </lineage>
</organism>
<reference evidence="1" key="1">
    <citation type="submission" date="2021-06" db="EMBL/GenBank/DDBJ databases">
        <authorList>
            <person name="Kallberg Y."/>
            <person name="Tangrot J."/>
            <person name="Rosling A."/>
        </authorList>
    </citation>
    <scope>NUCLEOTIDE SEQUENCE</scope>
    <source>
        <strain evidence="1">MA461A</strain>
    </source>
</reference>
<comment type="caution">
    <text evidence="1">The sequence shown here is derived from an EMBL/GenBank/DDBJ whole genome shotgun (WGS) entry which is preliminary data.</text>
</comment>
<dbReference type="EMBL" id="CAJVQC010074627">
    <property type="protein sequence ID" value="CAG8813179.1"/>
    <property type="molecule type" value="Genomic_DNA"/>
</dbReference>
<proteinExistence type="predicted"/>
<gene>
    <name evidence="1" type="ORF">RPERSI_LOCUS23710</name>
</gene>
<name>A0ACA9RW20_9GLOM</name>
<protein>
    <submittedName>
        <fullName evidence="1">556_t:CDS:1</fullName>
    </submittedName>
</protein>
<dbReference type="Proteomes" id="UP000789920">
    <property type="component" value="Unassembled WGS sequence"/>
</dbReference>
<sequence>IYQRVNPTCHPTCQFKASVQMCQFKASVQMCQLNVPVQCVSLM</sequence>
<evidence type="ECO:0000313" key="2">
    <source>
        <dbReference type="Proteomes" id="UP000789920"/>
    </source>
</evidence>